<keyword evidence="7" id="KW-1185">Reference proteome</keyword>
<reference evidence="6 7" key="1">
    <citation type="submission" date="2015-10" db="EMBL/GenBank/DDBJ databases">
        <title>Genome analyses suggest a sexual origin of heterokaryosis in a supposedly ancient asexual fungus.</title>
        <authorList>
            <person name="Ropars J."/>
            <person name="Sedzielewska K."/>
            <person name="Noel J."/>
            <person name="Charron P."/>
            <person name="Farinelli L."/>
            <person name="Marton T."/>
            <person name="Kruger M."/>
            <person name="Pelin A."/>
            <person name="Brachmann A."/>
            <person name="Corradi N."/>
        </authorList>
    </citation>
    <scope>NUCLEOTIDE SEQUENCE [LARGE SCALE GENOMIC DNA]</scope>
    <source>
        <strain evidence="6 7">A4</strain>
    </source>
</reference>
<dbReference type="PROSITE" id="PS50865">
    <property type="entry name" value="ZF_MYND_2"/>
    <property type="match status" value="1"/>
</dbReference>
<dbReference type="Proteomes" id="UP000234323">
    <property type="component" value="Unassembled WGS sequence"/>
</dbReference>
<evidence type="ECO:0000256" key="2">
    <source>
        <dbReference type="ARBA" id="ARBA00022771"/>
    </source>
</evidence>
<keyword evidence="1" id="KW-0479">Metal-binding</keyword>
<dbReference type="GO" id="GO:0008270">
    <property type="term" value="F:zinc ion binding"/>
    <property type="evidence" value="ECO:0007669"/>
    <property type="project" value="UniProtKB-KW"/>
</dbReference>
<dbReference type="VEuPathDB" id="FungiDB:RhiirFUN_011771"/>
<evidence type="ECO:0000313" key="6">
    <source>
        <dbReference type="EMBL" id="PKY53210.1"/>
    </source>
</evidence>
<comment type="caution">
    <text evidence="6">The sequence shown here is derived from an EMBL/GenBank/DDBJ whole genome shotgun (WGS) entry which is preliminary data.</text>
</comment>
<sequence>MASKKKEKNKKGRCNKNDQEPTYYYFDSISLNATGAPIIAISFHLPVPFYDTHKDWILECNIGPAKILTAAETLTLFEVTQKSLDHYTWVDVLITKDNDKTENSCDDIKDARVCKRCGDATSTFCTRCKSVYYCSQYCQKEDWKRHKKEDCT</sequence>
<proteinExistence type="predicted"/>
<evidence type="ECO:0000256" key="1">
    <source>
        <dbReference type="ARBA" id="ARBA00022723"/>
    </source>
</evidence>
<dbReference type="VEuPathDB" id="FungiDB:RhiirA1_410860"/>
<feature type="domain" description="MYND-type" evidence="5">
    <location>
        <begin position="114"/>
        <end position="151"/>
    </location>
</feature>
<dbReference type="VEuPathDB" id="FungiDB:FUN_014618"/>
<evidence type="ECO:0000259" key="5">
    <source>
        <dbReference type="PROSITE" id="PS50865"/>
    </source>
</evidence>
<name>A0A2I1H2V8_9GLOM</name>
<dbReference type="PROSITE" id="PS01360">
    <property type="entry name" value="ZF_MYND_1"/>
    <property type="match status" value="1"/>
</dbReference>
<dbReference type="Pfam" id="PF01753">
    <property type="entry name" value="zf-MYND"/>
    <property type="match status" value="1"/>
</dbReference>
<dbReference type="AlphaFoldDB" id="A0A2I1H2V8"/>
<keyword evidence="3" id="KW-0862">Zinc</keyword>
<evidence type="ECO:0000256" key="3">
    <source>
        <dbReference type="ARBA" id="ARBA00022833"/>
    </source>
</evidence>
<evidence type="ECO:0000256" key="4">
    <source>
        <dbReference type="PROSITE-ProRule" id="PRU00134"/>
    </source>
</evidence>
<protein>
    <recommendedName>
        <fullName evidence="5">MYND-type domain-containing protein</fullName>
    </recommendedName>
</protein>
<gene>
    <name evidence="6" type="ORF">RhiirA4_408888</name>
</gene>
<dbReference type="SUPFAM" id="SSF144232">
    <property type="entry name" value="HIT/MYND zinc finger-like"/>
    <property type="match status" value="1"/>
</dbReference>
<keyword evidence="2 4" id="KW-0863">Zinc-finger</keyword>
<dbReference type="EMBL" id="LLXI01001346">
    <property type="protein sequence ID" value="PKY53210.1"/>
    <property type="molecule type" value="Genomic_DNA"/>
</dbReference>
<dbReference type="Gene3D" id="6.10.140.2220">
    <property type="match status" value="1"/>
</dbReference>
<evidence type="ECO:0000313" key="7">
    <source>
        <dbReference type="Proteomes" id="UP000234323"/>
    </source>
</evidence>
<accession>A0A2I1H2V8</accession>
<dbReference type="InterPro" id="IPR002893">
    <property type="entry name" value="Znf_MYND"/>
</dbReference>
<organism evidence="6 7">
    <name type="scientific">Rhizophagus irregularis</name>
    <dbReference type="NCBI Taxonomy" id="588596"/>
    <lineage>
        <taxon>Eukaryota</taxon>
        <taxon>Fungi</taxon>
        <taxon>Fungi incertae sedis</taxon>
        <taxon>Mucoromycota</taxon>
        <taxon>Glomeromycotina</taxon>
        <taxon>Glomeromycetes</taxon>
        <taxon>Glomerales</taxon>
        <taxon>Glomeraceae</taxon>
        <taxon>Rhizophagus</taxon>
    </lineage>
</organism>